<protein>
    <submittedName>
        <fullName evidence="4">Aminodeoxychorismate lyase</fullName>
    </submittedName>
</protein>
<comment type="cofactor">
    <cofactor evidence="3">
        <name>pyridoxal 5'-phosphate</name>
        <dbReference type="ChEBI" id="CHEBI:597326"/>
    </cofactor>
</comment>
<dbReference type="Proteomes" id="UP000727490">
    <property type="component" value="Unassembled WGS sequence"/>
</dbReference>
<dbReference type="GO" id="GO:0016829">
    <property type="term" value="F:lyase activity"/>
    <property type="evidence" value="ECO:0007669"/>
    <property type="project" value="UniProtKB-KW"/>
</dbReference>
<evidence type="ECO:0000313" key="5">
    <source>
        <dbReference type="Proteomes" id="UP000727490"/>
    </source>
</evidence>
<keyword evidence="3" id="KW-0663">Pyridoxal phosphate</keyword>
<comment type="caution">
    <text evidence="4">The sequence shown here is derived from an EMBL/GenBank/DDBJ whole genome shotgun (WGS) entry which is preliminary data.</text>
</comment>
<reference evidence="4 5" key="1">
    <citation type="journal article" date="2020" name="Syst. Appl. Microbiol.">
        <title>Arthrospiribacter ruber gen. nov., sp. nov., a novel bacterium isolated from Arthrospira cultures.</title>
        <authorList>
            <person name="Waleron M."/>
            <person name="Misztak A."/>
            <person name="Waleron M.M."/>
            <person name="Furmaniak M."/>
            <person name="Mrozik A."/>
            <person name="Waleron K."/>
        </authorList>
    </citation>
    <scope>NUCLEOTIDE SEQUENCE [LARGE SCALE GENOMIC DNA]</scope>
    <source>
        <strain evidence="4 5">DPMB0001</strain>
    </source>
</reference>
<comment type="similarity">
    <text evidence="1 2">Belongs to the class-IV pyridoxal-phosphate-dependent aminotransferase family.</text>
</comment>
<dbReference type="InterPro" id="IPR001544">
    <property type="entry name" value="Aminotrans_IV"/>
</dbReference>
<dbReference type="PANTHER" id="PTHR42743:SF11">
    <property type="entry name" value="AMINODEOXYCHORISMATE LYASE"/>
    <property type="match status" value="1"/>
</dbReference>
<evidence type="ECO:0000256" key="3">
    <source>
        <dbReference type="RuleBase" id="RU004516"/>
    </source>
</evidence>
<sequence>MNFNMSENDTYFTYKNPGKFWEEKEPTFHNRAFLFGDGLFETMVLRDGFIRFGNFHQERILKGCETLFLDKQDLSDIKQIQVFLRENGFESGTWRVRWNVYRSGFGKYTPENDSISATLMVSEFVPAVPVKRNLAYCSSVRLMHSRWSSCKTLNALPYVMANIERKQKGLDDVILLSQEGFISEGASSNIFWEKDGVFYTPSLKSACVEGVSRRVIIEKLEKMEIEVREGLYLPQELLQADRVFTSNVTGLSLVEKIEGSTLDINALPPELTKEFEI</sequence>
<dbReference type="EMBL" id="RPHB01000001">
    <property type="protein sequence ID" value="MBW3466332.1"/>
    <property type="molecule type" value="Genomic_DNA"/>
</dbReference>
<proteinExistence type="inferred from homology"/>
<evidence type="ECO:0000256" key="2">
    <source>
        <dbReference type="RuleBase" id="RU004106"/>
    </source>
</evidence>
<accession>A0A951MAG5</accession>
<dbReference type="RefSeq" id="WP_219286113.1">
    <property type="nucleotide sequence ID" value="NZ_RPHB01000001.1"/>
</dbReference>
<name>A0A951MAG5_9BACT</name>
<dbReference type="InterPro" id="IPR050571">
    <property type="entry name" value="Class-IV_PLP-Dep_Aminotrnsfr"/>
</dbReference>
<dbReference type="Pfam" id="PF01063">
    <property type="entry name" value="Aminotran_4"/>
    <property type="match status" value="1"/>
</dbReference>
<evidence type="ECO:0000313" key="4">
    <source>
        <dbReference type="EMBL" id="MBW3466332.1"/>
    </source>
</evidence>
<keyword evidence="4" id="KW-0456">Lyase</keyword>
<dbReference type="InterPro" id="IPR018300">
    <property type="entry name" value="Aminotrans_IV_CS"/>
</dbReference>
<evidence type="ECO:0000256" key="1">
    <source>
        <dbReference type="ARBA" id="ARBA00009320"/>
    </source>
</evidence>
<gene>
    <name evidence="4" type="ORF">EGN73_00705</name>
</gene>
<organism evidence="4 5">
    <name type="scientific">Arthrospiribacter ruber</name>
    <dbReference type="NCBI Taxonomy" id="2487934"/>
    <lineage>
        <taxon>Bacteria</taxon>
        <taxon>Pseudomonadati</taxon>
        <taxon>Bacteroidota</taxon>
        <taxon>Cytophagia</taxon>
        <taxon>Cytophagales</taxon>
        <taxon>Cyclobacteriaceae</taxon>
        <taxon>Arthrospiribacter</taxon>
    </lineage>
</organism>
<dbReference type="AlphaFoldDB" id="A0A951MAG5"/>
<dbReference type="PANTHER" id="PTHR42743">
    <property type="entry name" value="AMINO-ACID AMINOTRANSFERASE"/>
    <property type="match status" value="1"/>
</dbReference>
<dbReference type="PROSITE" id="PS00770">
    <property type="entry name" value="AA_TRANSFER_CLASS_4"/>
    <property type="match status" value="1"/>
</dbReference>
<dbReference type="GO" id="GO:0019752">
    <property type="term" value="P:carboxylic acid metabolic process"/>
    <property type="evidence" value="ECO:0007669"/>
    <property type="project" value="TreeGrafter"/>
</dbReference>
<keyword evidence="5" id="KW-1185">Reference proteome</keyword>